<evidence type="ECO:0000313" key="2">
    <source>
        <dbReference type="EMBL" id="BBC29123.1"/>
    </source>
</evidence>
<feature type="region of interest" description="Disordered" evidence="1">
    <location>
        <begin position="55"/>
        <end position="77"/>
    </location>
</feature>
<feature type="compositionally biased region" description="Low complexity" evidence="1">
    <location>
        <begin position="123"/>
        <end position="142"/>
    </location>
</feature>
<gene>
    <name evidence="2" type="ORF">SGFS_004140</name>
</gene>
<evidence type="ECO:0000313" key="3">
    <source>
        <dbReference type="Proteomes" id="UP001321542"/>
    </source>
</evidence>
<reference evidence="2 3" key="1">
    <citation type="journal article" date="2010" name="ChemBioChem">
        <title>Cloning and characterization of the biosynthetic gene cluster of 16-membered macrolide antibiotic FD-891: involvement of a dual functional cytochrome P450 monooxygenase catalyzing epoxidation and hydroxylation.</title>
        <authorList>
            <person name="Kudo F."/>
            <person name="Motegi A."/>
            <person name="Mizoue K."/>
            <person name="Eguchi T."/>
        </authorList>
    </citation>
    <scope>NUCLEOTIDE SEQUENCE [LARGE SCALE GENOMIC DNA]</scope>
    <source>
        <strain evidence="2 3">A-8890</strain>
    </source>
</reference>
<keyword evidence="3" id="KW-1185">Reference proteome</keyword>
<evidence type="ECO:0000256" key="1">
    <source>
        <dbReference type="SAM" id="MobiDB-lite"/>
    </source>
</evidence>
<feature type="compositionally biased region" description="Basic and acidic residues" evidence="1">
    <location>
        <begin position="58"/>
        <end position="77"/>
    </location>
</feature>
<proteinExistence type="predicted"/>
<name>A0ABM7F0R5_9ACTN</name>
<dbReference type="Proteomes" id="UP001321542">
    <property type="component" value="Chromosome"/>
</dbReference>
<sequence length="164" mass="17378">MITAADTGDRTAAQDLLKQVTDAHHCLARDYERCTTSAEAMVYWSMTMVMTRRLAGHAPREREPAWRGRGSQPRETRRFAFDCSAFTRAATASMPNKTAISWQVNGPDEAGPCPRGRAGCAGSSPTASTRPAPHATSAAASPSPHPAPATPDDACPEDVPTGVA</sequence>
<feature type="compositionally biased region" description="Polar residues" evidence="1">
    <location>
        <begin position="94"/>
        <end position="104"/>
    </location>
</feature>
<organism evidence="2 3">
    <name type="scientific">Streptomyces graminofaciens</name>
    <dbReference type="NCBI Taxonomy" id="68212"/>
    <lineage>
        <taxon>Bacteria</taxon>
        <taxon>Bacillati</taxon>
        <taxon>Actinomycetota</taxon>
        <taxon>Actinomycetes</taxon>
        <taxon>Kitasatosporales</taxon>
        <taxon>Streptomycetaceae</taxon>
        <taxon>Streptomyces</taxon>
    </lineage>
</organism>
<reference evidence="2 3" key="2">
    <citation type="journal article" date="2023" name="ChemBioChem">
        <title>Acyltransferase Domain Exchange between Two Independent Type I Polyketide Synthases in the Same Producer Strain of Macrolide Antibiotics.</title>
        <authorList>
            <person name="Kudo F."/>
            <person name="Kishikawa K."/>
            <person name="Tsuboi K."/>
            <person name="Kido T."/>
            <person name="Usui T."/>
            <person name="Hashimoto J."/>
            <person name="Shin-Ya K."/>
            <person name="Miyanaga A."/>
            <person name="Eguchi T."/>
        </authorList>
    </citation>
    <scope>NUCLEOTIDE SEQUENCE [LARGE SCALE GENOMIC DNA]</scope>
    <source>
        <strain evidence="2 3">A-8890</strain>
    </source>
</reference>
<protein>
    <submittedName>
        <fullName evidence="2">Uncharacterized protein</fullName>
    </submittedName>
</protein>
<dbReference type="EMBL" id="AP018448">
    <property type="protein sequence ID" value="BBC29123.1"/>
    <property type="molecule type" value="Genomic_DNA"/>
</dbReference>
<feature type="region of interest" description="Disordered" evidence="1">
    <location>
        <begin position="94"/>
        <end position="164"/>
    </location>
</feature>
<accession>A0ABM7F0R5</accession>